<feature type="chain" id="PRO_5022852442" description="Secreted protein" evidence="1">
    <location>
        <begin position="24"/>
        <end position="72"/>
    </location>
</feature>
<reference evidence="2 3" key="1">
    <citation type="submission" date="2019-06" db="EMBL/GenBank/DDBJ databases">
        <title>WGS assembly of Gossypium darwinii.</title>
        <authorList>
            <person name="Chen Z.J."/>
            <person name="Sreedasyam A."/>
            <person name="Ando A."/>
            <person name="Song Q."/>
            <person name="De L."/>
            <person name="Hulse-Kemp A."/>
            <person name="Ding M."/>
            <person name="Ye W."/>
            <person name="Kirkbride R."/>
            <person name="Jenkins J."/>
            <person name="Plott C."/>
            <person name="Lovell J."/>
            <person name="Lin Y.-M."/>
            <person name="Vaughn R."/>
            <person name="Liu B."/>
            <person name="Li W."/>
            <person name="Simpson S."/>
            <person name="Scheffler B."/>
            <person name="Saski C."/>
            <person name="Grover C."/>
            <person name="Hu G."/>
            <person name="Conover J."/>
            <person name="Carlson J."/>
            <person name="Shu S."/>
            <person name="Boston L."/>
            <person name="Williams M."/>
            <person name="Peterson D."/>
            <person name="Mcgee K."/>
            <person name="Jones D."/>
            <person name="Wendel J."/>
            <person name="Stelly D."/>
            <person name="Grimwood J."/>
            <person name="Schmutz J."/>
        </authorList>
    </citation>
    <scope>NUCLEOTIDE SEQUENCE [LARGE SCALE GENOMIC DNA]</scope>
    <source>
        <strain evidence="2">1808015.09</strain>
    </source>
</reference>
<keyword evidence="3" id="KW-1185">Reference proteome</keyword>
<evidence type="ECO:0000313" key="3">
    <source>
        <dbReference type="Proteomes" id="UP000323506"/>
    </source>
</evidence>
<evidence type="ECO:0008006" key="4">
    <source>
        <dbReference type="Google" id="ProtNLM"/>
    </source>
</evidence>
<organism evidence="2 3">
    <name type="scientific">Gossypium darwinii</name>
    <name type="common">Darwin's cotton</name>
    <name type="synonym">Gossypium barbadense var. darwinii</name>
    <dbReference type="NCBI Taxonomy" id="34276"/>
    <lineage>
        <taxon>Eukaryota</taxon>
        <taxon>Viridiplantae</taxon>
        <taxon>Streptophyta</taxon>
        <taxon>Embryophyta</taxon>
        <taxon>Tracheophyta</taxon>
        <taxon>Spermatophyta</taxon>
        <taxon>Magnoliopsida</taxon>
        <taxon>eudicotyledons</taxon>
        <taxon>Gunneridae</taxon>
        <taxon>Pentapetalae</taxon>
        <taxon>rosids</taxon>
        <taxon>malvids</taxon>
        <taxon>Malvales</taxon>
        <taxon>Malvaceae</taxon>
        <taxon>Malvoideae</taxon>
        <taxon>Gossypium</taxon>
    </lineage>
</organism>
<accession>A0A5D1ZX75</accession>
<evidence type="ECO:0000256" key="1">
    <source>
        <dbReference type="SAM" id="SignalP"/>
    </source>
</evidence>
<dbReference type="EMBL" id="CM017713">
    <property type="protein sequence ID" value="TYG37167.1"/>
    <property type="molecule type" value="Genomic_DNA"/>
</dbReference>
<dbReference type="AlphaFoldDB" id="A0A5D1ZX75"/>
<gene>
    <name evidence="2" type="ORF">ES288_D13G120600v1</name>
</gene>
<keyword evidence="1" id="KW-0732">Signal</keyword>
<proteinExistence type="predicted"/>
<protein>
    <recommendedName>
        <fullName evidence="4">Secreted protein</fullName>
    </recommendedName>
</protein>
<feature type="signal peptide" evidence="1">
    <location>
        <begin position="1"/>
        <end position="23"/>
    </location>
</feature>
<dbReference type="Proteomes" id="UP000323506">
    <property type="component" value="Chromosome D13"/>
</dbReference>
<evidence type="ECO:0000313" key="2">
    <source>
        <dbReference type="EMBL" id="TYG37167.1"/>
    </source>
</evidence>
<sequence length="72" mass="8230">MMEGTTWRTKLVISITLLPMASESPLLRLLGAEARGPLCCPRMIFSVSRVSQPFVTPELMIILKSRRRQWLD</sequence>
<name>A0A5D1ZX75_GOSDA</name>